<dbReference type="GO" id="GO:0009253">
    <property type="term" value="P:peptidoglycan catabolic process"/>
    <property type="evidence" value="ECO:0007669"/>
    <property type="project" value="InterPro"/>
</dbReference>
<dbReference type="Proteomes" id="UP000076603">
    <property type="component" value="Unassembled WGS sequence"/>
</dbReference>
<dbReference type="RefSeq" id="WP_066627631.1">
    <property type="nucleotide sequence ID" value="NZ_FQXL01000006.1"/>
</dbReference>
<dbReference type="PATRIC" id="fig|1121326.3.peg.4698"/>
<evidence type="ECO:0000256" key="1">
    <source>
        <dbReference type="ARBA" id="ARBA00022801"/>
    </source>
</evidence>
<name>A0A161X7N4_9CLOT</name>
<dbReference type="InterPro" id="IPR002508">
    <property type="entry name" value="MurNAc-LAA_cat"/>
</dbReference>
<dbReference type="STRING" id="1121326.CLMAG_46390"/>
<dbReference type="GO" id="GO:0008745">
    <property type="term" value="F:N-acetylmuramoyl-L-alanine amidase activity"/>
    <property type="evidence" value="ECO:0007669"/>
    <property type="project" value="UniProtKB-EC"/>
</dbReference>
<dbReference type="OrthoDB" id="9806267at2"/>
<dbReference type="Pfam" id="PF01520">
    <property type="entry name" value="Amidase_3"/>
    <property type="match status" value="1"/>
</dbReference>
<accession>A0A161X7N4</accession>
<protein>
    <submittedName>
        <fullName evidence="3">Sporulation-specific N-acetylmuramoyl-L-alanine amidase</fullName>
        <ecNumber evidence="3">3.5.1.28</ecNumber>
    </submittedName>
</protein>
<dbReference type="AlphaFoldDB" id="A0A161X7N4"/>
<dbReference type="InterPro" id="IPR050695">
    <property type="entry name" value="N-acetylmuramoyl_amidase_3"/>
</dbReference>
<gene>
    <name evidence="3" type="primary">cwlC_3</name>
    <name evidence="3" type="ORF">CLMAG_46390</name>
</gene>
<keyword evidence="1 3" id="KW-0378">Hydrolase</keyword>
<dbReference type="GO" id="GO:0030288">
    <property type="term" value="C:outer membrane-bounded periplasmic space"/>
    <property type="evidence" value="ECO:0007669"/>
    <property type="project" value="TreeGrafter"/>
</dbReference>
<feature type="domain" description="MurNAc-LAA" evidence="2">
    <location>
        <begin position="117"/>
        <end position="231"/>
    </location>
</feature>
<dbReference type="PANTHER" id="PTHR30404">
    <property type="entry name" value="N-ACETYLMURAMOYL-L-ALANINE AMIDASE"/>
    <property type="match status" value="1"/>
</dbReference>
<proteinExistence type="predicted"/>
<dbReference type="EC" id="3.5.1.28" evidence="3"/>
<dbReference type="SMART" id="SM00646">
    <property type="entry name" value="Ami_3"/>
    <property type="match status" value="1"/>
</dbReference>
<dbReference type="CDD" id="cd02696">
    <property type="entry name" value="MurNAc-LAA"/>
    <property type="match status" value="1"/>
</dbReference>
<organism evidence="3 4">
    <name type="scientific">Clostridium magnum DSM 2767</name>
    <dbReference type="NCBI Taxonomy" id="1121326"/>
    <lineage>
        <taxon>Bacteria</taxon>
        <taxon>Bacillati</taxon>
        <taxon>Bacillota</taxon>
        <taxon>Clostridia</taxon>
        <taxon>Eubacteriales</taxon>
        <taxon>Clostridiaceae</taxon>
        <taxon>Clostridium</taxon>
    </lineage>
</organism>
<comment type="caution">
    <text evidence="3">The sequence shown here is derived from an EMBL/GenBank/DDBJ whole genome shotgun (WGS) entry which is preliminary data.</text>
</comment>
<dbReference type="SUPFAM" id="SSF53187">
    <property type="entry name" value="Zn-dependent exopeptidases"/>
    <property type="match status" value="1"/>
</dbReference>
<dbReference type="PANTHER" id="PTHR30404:SF0">
    <property type="entry name" value="N-ACETYLMURAMOYL-L-ALANINE AMIDASE AMIC"/>
    <property type="match status" value="1"/>
</dbReference>
<evidence type="ECO:0000313" key="3">
    <source>
        <dbReference type="EMBL" id="KZL90146.1"/>
    </source>
</evidence>
<keyword evidence="4" id="KW-1185">Reference proteome</keyword>
<sequence length="260" mass="29734">MRIANKKRFIISCVFFTLVLSIFGKMSIFLQRDGTSFPIVMAVDKNKEENSNNNKNYTIVLDPGHGGVDLGTSYKNFNEKDLTLKIVKYAEEYLKDEGYAVVLTRNEDKLVPLKEIGNIANNSNADVFVSVHINSLQDINYKGITGYYYDGKGYETDERIKLVKTIGDEILKSDSWEDKGVKRENFAVLRYTKMPSALIECGFITNEEDRARLSKDEVLKRLAENISKGIINYLDHQVKNGYNKNSEDYTKLMVDEKSMK</sequence>
<evidence type="ECO:0000259" key="2">
    <source>
        <dbReference type="SMART" id="SM00646"/>
    </source>
</evidence>
<evidence type="ECO:0000313" key="4">
    <source>
        <dbReference type="Proteomes" id="UP000076603"/>
    </source>
</evidence>
<dbReference type="EMBL" id="LWAE01000006">
    <property type="protein sequence ID" value="KZL90146.1"/>
    <property type="molecule type" value="Genomic_DNA"/>
</dbReference>
<dbReference type="Gene3D" id="3.40.630.40">
    <property type="entry name" value="Zn-dependent exopeptidases"/>
    <property type="match status" value="1"/>
</dbReference>
<reference evidence="3 4" key="1">
    <citation type="submission" date="2016-04" db="EMBL/GenBank/DDBJ databases">
        <title>Genome sequence of Clostridium magnum DSM 2767.</title>
        <authorList>
            <person name="Poehlein A."/>
            <person name="Uhlig R."/>
            <person name="Fischer R."/>
            <person name="Bahl H."/>
            <person name="Daniel R."/>
        </authorList>
    </citation>
    <scope>NUCLEOTIDE SEQUENCE [LARGE SCALE GENOMIC DNA]</scope>
    <source>
        <strain evidence="3 4">DSM 2767</strain>
    </source>
</reference>